<dbReference type="EMBL" id="JARBJD010000066">
    <property type="protein sequence ID" value="KAK2955531.1"/>
    <property type="molecule type" value="Genomic_DNA"/>
</dbReference>
<accession>A0ABQ9XVP2</accession>
<protein>
    <submittedName>
        <fullName evidence="1">Uncharacterized protein</fullName>
    </submittedName>
</protein>
<sequence>MFTKFTHHTPPQLSSLPRDCPAWLYSTSCTFWFGSGGSAEGLSSYAAKVIGPVGIEDSHEGSTTVKCKAGPLMTS</sequence>
<evidence type="ECO:0000313" key="1">
    <source>
        <dbReference type="EMBL" id="KAK2955531.1"/>
    </source>
</evidence>
<proteinExistence type="predicted"/>
<gene>
    <name evidence="1" type="ORF">BLNAU_9579</name>
</gene>
<organism evidence="1 2">
    <name type="scientific">Blattamonas nauphoetae</name>
    <dbReference type="NCBI Taxonomy" id="2049346"/>
    <lineage>
        <taxon>Eukaryota</taxon>
        <taxon>Metamonada</taxon>
        <taxon>Preaxostyla</taxon>
        <taxon>Oxymonadida</taxon>
        <taxon>Blattamonas</taxon>
    </lineage>
</organism>
<evidence type="ECO:0000313" key="2">
    <source>
        <dbReference type="Proteomes" id="UP001281761"/>
    </source>
</evidence>
<reference evidence="1 2" key="1">
    <citation type="journal article" date="2022" name="bioRxiv">
        <title>Genomics of Preaxostyla Flagellates Illuminates Evolutionary Transitions and the Path Towards Mitochondrial Loss.</title>
        <authorList>
            <person name="Novak L.V.F."/>
            <person name="Treitli S.C."/>
            <person name="Pyrih J."/>
            <person name="Halakuc P."/>
            <person name="Pipaliya S.V."/>
            <person name="Vacek V."/>
            <person name="Brzon O."/>
            <person name="Soukal P."/>
            <person name="Eme L."/>
            <person name="Dacks J.B."/>
            <person name="Karnkowska A."/>
            <person name="Elias M."/>
            <person name="Hampl V."/>
        </authorList>
    </citation>
    <scope>NUCLEOTIDE SEQUENCE [LARGE SCALE GENOMIC DNA]</scope>
    <source>
        <strain evidence="1">NAU3</strain>
        <tissue evidence="1">Gut</tissue>
    </source>
</reference>
<dbReference type="Proteomes" id="UP001281761">
    <property type="component" value="Unassembled WGS sequence"/>
</dbReference>
<comment type="caution">
    <text evidence="1">The sequence shown here is derived from an EMBL/GenBank/DDBJ whole genome shotgun (WGS) entry which is preliminary data.</text>
</comment>
<name>A0ABQ9XVP2_9EUKA</name>
<keyword evidence="2" id="KW-1185">Reference proteome</keyword>